<dbReference type="InterPro" id="IPR006271">
    <property type="entry name" value="Pser_aminoTfrase_methanosarc"/>
</dbReference>
<keyword evidence="14" id="KW-1185">Reference proteome</keyword>
<evidence type="ECO:0000256" key="3">
    <source>
        <dbReference type="ARBA" id="ARBA00006904"/>
    </source>
</evidence>
<keyword evidence="7" id="KW-0028">Amino-acid biosynthesis</keyword>
<dbReference type="NCBIfam" id="NF002841">
    <property type="entry name" value="PRK03080.1-2"/>
    <property type="match status" value="1"/>
</dbReference>
<dbReference type="InterPro" id="IPR015422">
    <property type="entry name" value="PyrdxlP-dep_Trfase_small"/>
</dbReference>
<organism evidence="13 14">
    <name type="scientific">Ochrobactrum vermis</name>
    <dbReference type="NCBI Taxonomy" id="1827297"/>
    <lineage>
        <taxon>Bacteria</taxon>
        <taxon>Pseudomonadati</taxon>
        <taxon>Pseudomonadota</taxon>
        <taxon>Alphaproteobacteria</taxon>
        <taxon>Hyphomicrobiales</taxon>
        <taxon>Brucellaceae</taxon>
        <taxon>Brucella/Ochrobactrum group</taxon>
        <taxon>Ochrobactrum</taxon>
    </lineage>
</organism>
<dbReference type="NCBIfam" id="TIGR01365">
    <property type="entry name" value="serC_2"/>
    <property type="match status" value="1"/>
</dbReference>
<dbReference type="InterPro" id="IPR015424">
    <property type="entry name" value="PyrdxlP-dep_Trfase"/>
</dbReference>
<evidence type="ECO:0000256" key="7">
    <source>
        <dbReference type="ARBA" id="ARBA00022605"/>
    </source>
</evidence>
<evidence type="ECO:0000313" key="13">
    <source>
        <dbReference type="EMBL" id="MEJ5022930.1"/>
    </source>
</evidence>
<dbReference type="PANTHER" id="PTHR21152:SF40">
    <property type="entry name" value="ALANINE--GLYOXYLATE AMINOTRANSFERASE"/>
    <property type="match status" value="1"/>
</dbReference>
<keyword evidence="6 13" id="KW-0032">Aminotransferase</keyword>
<keyword evidence="9" id="KW-0663">Pyridoxal phosphate</keyword>
<comment type="catalytic activity">
    <reaction evidence="11">
        <text>O-phospho-L-serine + 2-oxoglutarate = 3-phosphooxypyruvate + L-glutamate</text>
        <dbReference type="Rhea" id="RHEA:14329"/>
        <dbReference type="ChEBI" id="CHEBI:16810"/>
        <dbReference type="ChEBI" id="CHEBI:18110"/>
        <dbReference type="ChEBI" id="CHEBI:29985"/>
        <dbReference type="ChEBI" id="CHEBI:57524"/>
        <dbReference type="EC" id="2.6.1.52"/>
    </reaction>
</comment>
<comment type="cofactor">
    <cofactor evidence="1">
        <name>pyridoxal 5'-phosphate</name>
        <dbReference type="ChEBI" id="CHEBI:597326"/>
    </cofactor>
</comment>
<dbReference type="Gene3D" id="3.90.1150.10">
    <property type="entry name" value="Aspartate Aminotransferase, domain 1"/>
    <property type="match status" value="1"/>
</dbReference>
<dbReference type="InterPro" id="IPR022278">
    <property type="entry name" value="Pser_aminoTfrase"/>
</dbReference>
<comment type="similarity">
    <text evidence="3">Belongs to the class-V pyridoxal-phosphate-dependent aminotransferase family. SerC subfamily.</text>
</comment>
<evidence type="ECO:0000256" key="9">
    <source>
        <dbReference type="ARBA" id="ARBA00022898"/>
    </source>
</evidence>
<evidence type="ECO:0000256" key="10">
    <source>
        <dbReference type="ARBA" id="ARBA00023299"/>
    </source>
</evidence>
<feature type="region of interest" description="Disordered" evidence="12">
    <location>
        <begin position="1"/>
        <end position="48"/>
    </location>
</feature>
<sequence>MSNKPIKPSQRPRNPHFSSGPSAKRPGWSTSALDGAVVGRSHRSKPGKARLREVIDRTRSILDIPEDYRIAIVPASDTGAVEMALWSLLGPRGVDVLAWESFGQEWVTDITKQLRIDDVRTMIAEYGDLPDLSQVDGSRDLVFTWNGTTSGVRVPDGDWIAEDRSGLAICDATSAAFAMALPWHKLDVVTWSWQKVLGGEGAHGMLVLSPRAVEWLESHVPAWPMAKIFRMTKGAKLIEGLFEGETINTPSMLAVEDAIDGLAWAASIGGLPELVARCEANLEIVTAWVSRSRWAGFLAQREVTRSCTALCLQIVAPEIKALDAADQNRFVGEIVRLLNLEGVAHDIGSYRAAPPGLRFWGGATVEIEDMAAVLPWLDWAFDATRLAWGLKEEAPRRALA</sequence>
<evidence type="ECO:0000256" key="4">
    <source>
        <dbReference type="ARBA" id="ARBA00013030"/>
    </source>
</evidence>
<dbReference type="RefSeq" id="WP_105545354.1">
    <property type="nucleotide sequence ID" value="NZ_JBBGZH010000003.1"/>
</dbReference>
<name>A0ABU8PMX1_9HYPH</name>
<dbReference type="GO" id="GO:0004648">
    <property type="term" value="F:O-phospho-L-serine:2-oxoglutarate aminotransferase activity"/>
    <property type="evidence" value="ECO:0007669"/>
    <property type="project" value="UniProtKB-EC"/>
</dbReference>
<proteinExistence type="inferred from homology"/>
<dbReference type="PIRSF" id="PIRSF000525">
    <property type="entry name" value="SerC"/>
    <property type="match status" value="1"/>
</dbReference>
<comment type="pathway">
    <text evidence="2">Amino-acid biosynthesis; L-serine biosynthesis; L-serine from 3-phospho-D-glycerate: step 2/3.</text>
</comment>
<comment type="caution">
    <text evidence="13">The sequence shown here is derived from an EMBL/GenBank/DDBJ whole genome shotgun (WGS) entry which is preliminary data.</text>
</comment>
<dbReference type="Proteomes" id="UP001375812">
    <property type="component" value="Unassembled WGS sequence"/>
</dbReference>
<keyword evidence="5" id="KW-0963">Cytoplasm</keyword>
<dbReference type="InterPro" id="IPR015421">
    <property type="entry name" value="PyrdxlP-dep_Trfase_major"/>
</dbReference>
<evidence type="ECO:0000256" key="12">
    <source>
        <dbReference type="SAM" id="MobiDB-lite"/>
    </source>
</evidence>
<dbReference type="CDD" id="cd01494">
    <property type="entry name" value="AAT_I"/>
    <property type="match status" value="1"/>
</dbReference>
<evidence type="ECO:0000256" key="8">
    <source>
        <dbReference type="ARBA" id="ARBA00022679"/>
    </source>
</evidence>
<dbReference type="EC" id="2.6.1.52" evidence="4"/>
<evidence type="ECO:0000256" key="1">
    <source>
        <dbReference type="ARBA" id="ARBA00001933"/>
    </source>
</evidence>
<keyword evidence="10" id="KW-0718">Serine biosynthesis</keyword>
<protein>
    <recommendedName>
        <fullName evidence="4">phosphoserine transaminase</fullName>
        <ecNumber evidence="4">2.6.1.52</ecNumber>
    </recommendedName>
</protein>
<keyword evidence="8 13" id="KW-0808">Transferase</keyword>
<evidence type="ECO:0000256" key="2">
    <source>
        <dbReference type="ARBA" id="ARBA00005099"/>
    </source>
</evidence>
<dbReference type="EMBL" id="JBBGZH010000003">
    <property type="protein sequence ID" value="MEJ5022930.1"/>
    <property type="molecule type" value="Genomic_DNA"/>
</dbReference>
<evidence type="ECO:0000256" key="6">
    <source>
        <dbReference type="ARBA" id="ARBA00022576"/>
    </source>
</evidence>
<accession>A0ABU8PMX1</accession>
<gene>
    <name evidence="13" type="ORF">WH297_24815</name>
</gene>
<dbReference type="PANTHER" id="PTHR21152">
    <property type="entry name" value="AMINOTRANSFERASE CLASS V"/>
    <property type="match status" value="1"/>
</dbReference>
<reference evidence="13 14" key="1">
    <citation type="submission" date="2023-12" db="EMBL/GenBank/DDBJ databases">
        <title>Gut-associated functions are favored during microbiome assembly across C. elegans life.</title>
        <authorList>
            <person name="Zimmermann J."/>
        </authorList>
    </citation>
    <scope>NUCLEOTIDE SEQUENCE [LARGE SCALE GENOMIC DNA]</scope>
    <source>
        <strain evidence="13 14">MYb71</strain>
    </source>
</reference>
<dbReference type="Gene3D" id="3.40.640.10">
    <property type="entry name" value="Type I PLP-dependent aspartate aminotransferase-like (Major domain)"/>
    <property type="match status" value="1"/>
</dbReference>
<dbReference type="SUPFAM" id="SSF53383">
    <property type="entry name" value="PLP-dependent transferases"/>
    <property type="match status" value="1"/>
</dbReference>
<evidence type="ECO:0000313" key="14">
    <source>
        <dbReference type="Proteomes" id="UP001375812"/>
    </source>
</evidence>
<evidence type="ECO:0000256" key="5">
    <source>
        <dbReference type="ARBA" id="ARBA00022490"/>
    </source>
</evidence>
<evidence type="ECO:0000256" key="11">
    <source>
        <dbReference type="ARBA" id="ARBA00049007"/>
    </source>
</evidence>